<dbReference type="GeneID" id="83003971"/>
<dbReference type="RefSeq" id="WP_067536206.1">
    <property type="nucleotide sequence ID" value="NZ_AP025567.1"/>
</dbReference>
<dbReference type="InterPro" id="IPR014931">
    <property type="entry name" value="DUF1805"/>
</dbReference>
<dbReference type="AlphaFoldDB" id="A0A415DZ99"/>
<accession>A0A415DZ99</accession>
<proteinExistence type="predicted"/>
<reference evidence="1 2" key="1">
    <citation type="submission" date="2018-08" db="EMBL/GenBank/DDBJ databases">
        <title>A genome reference for cultivated species of the human gut microbiota.</title>
        <authorList>
            <person name="Zou Y."/>
            <person name="Xue W."/>
            <person name="Luo G."/>
        </authorList>
    </citation>
    <scope>NUCLEOTIDE SEQUENCE [LARGE SCALE GENOMIC DNA]</scope>
    <source>
        <strain evidence="1 2">AM07-24</strain>
    </source>
</reference>
<keyword evidence="2" id="KW-1185">Reference proteome</keyword>
<name>A0A415DZ99_9FIRM</name>
<evidence type="ECO:0000313" key="2">
    <source>
        <dbReference type="Proteomes" id="UP000284841"/>
    </source>
</evidence>
<dbReference type="Proteomes" id="UP000284841">
    <property type="component" value="Unassembled WGS sequence"/>
</dbReference>
<gene>
    <name evidence="1" type="ORF">DW099_15050</name>
</gene>
<evidence type="ECO:0000313" key="1">
    <source>
        <dbReference type="EMBL" id="RHJ86149.1"/>
    </source>
</evidence>
<sequence>MIQIEMLNVKGQPVQGVRIVAPGGEGHPNMLVLLCKKGYIMCGYLNQGTAEAVKDAAAVVGGSTFDEILANPVKSVSPEAEALGVAVGMTGAEACEKLNA</sequence>
<dbReference type="InterPro" id="IPR036493">
    <property type="entry name" value="YunC_sf"/>
</dbReference>
<dbReference type="OrthoDB" id="2641826at2"/>
<protein>
    <submittedName>
        <fullName evidence="1">DUF1805 domain-containing protein</fullName>
    </submittedName>
</protein>
<organism evidence="1 2">
    <name type="scientific">Emergencia timonensis</name>
    <dbReference type="NCBI Taxonomy" id="1776384"/>
    <lineage>
        <taxon>Bacteria</taxon>
        <taxon>Bacillati</taxon>
        <taxon>Bacillota</taxon>
        <taxon>Clostridia</taxon>
        <taxon>Peptostreptococcales</taxon>
        <taxon>Anaerovoracaceae</taxon>
        <taxon>Emergencia</taxon>
    </lineage>
</organism>
<comment type="caution">
    <text evidence="1">The sequence shown here is derived from an EMBL/GenBank/DDBJ whole genome shotgun (WGS) entry which is preliminary data.</text>
</comment>
<dbReference type="STRING" id="1776384.GCA_900086585_01594"/>
<dbReference type="Pfam" id="PF08827">
    <property type="entry name" value="DUF1805"/>
    <property type="match status" value="1"/>
</dbReference>
<dbReference type="EMBL" id="QRMS01000004">
    <property type="protein sequence ID" value="RHJ86149.1"/>
    <property type="molecule type" value="Genomic_DNA"/>
</dbReference>
<dbReference type="SUPFAM" id="SSF102891">
    <property type="entry name" value="Hypothetical protein Ta1206"/>
    <property type="match status" value="1"/>
</dbReference>
<dbReference type="Gene3D" id="3.30.1980.10">
    <property type="entry name" value="Hypothetical protein YunC"/>
    <property type="match status" value="1"/>
</dbReference>